<protein>
    <submittedName>
        <fullName evidence="1">Uncharacterized protein</fullName>
    </submittedName>
</protein>
<name>A0ABM8Z1A2_9PROT</name>
<sequence>MCIGVICSAFRRDGRVVEGTPLLRERRVYSLTEGSNPSLSAMAIILKNSFAPVAQMDRVLGYEPRGRAFESLRAHQ</sequence>
<organism evidence="1 2">
    <name type="scientific">Candidatus Nitrotoga arctica</name>
    <dbReference type="NCBI Taxonomy" id="453162"/>
    <lineage>
        <taxon>Bacteria</taxon>
        <taxon>Pseudomonadati</taxon>
        <taxon>Pseudomonadota</taxon>
        <taxon>Betaproteobacteria</taxon>
        <taxon>Nitrosomonadales</taxon>
        <taxon>Gallionellaceae</taxon>
        <taxon>Candidatus Nitrotoga</taxon>
    </lineage>
</organism>
<dbReference type="EMBL" id="OU912926">
    <property type="protein sequence ID" value="CAG9933599.1"/>
    <property type="molecule type" value="Genomic_DNA"/>
</dbReference>
<gene>
    <name evidence="1" type="ORF">NTG6680_2350</name>
</gene>
<dbReference type="Proteomes" id="UP000839052">
    <property type="component" value="Chromosome"/>
</dbReference>
<accession>A0ABM8Z1A2</accession>
<reference evidence="1 2" key="1">
    <citation type="submission" date="2021-10" db="EMBL/GenBank/DDBJ databases">
        <authorList>
            <person name="Koch H."/>
        </authorList>
    </citation>
    <scope>NUCLEOTIDE SEQUENCE [LARGE SCALE GENOMIC DNA]</scope>
    <source>
        <strain evidence="1">6680</strain>
    </source>
</reference>
<keyword evidence="2" id="KW-1185">Reference proteome</keyword>
<evidence type="ECO:0000313" key="2">
    <source>
        <dbReference type="Proteomes" id="UP000839052"/>
    </source>
</evidence>
<evidence type="ECO:0000313" key="1">
    <source>
        <dbReference type="EMBL" id="CAG9933599.1"/>
    </source>
</evidence>
<proteinExistence type="predicted"/>